<reference evidence="3" key="1">
    <citation type="journal article" date="2019" name="Nat. Commun.">
        <title>The genome of broomcorn millet.</title>
        <authorList>
            <person name="Zou C."/>
            <person name="Miki D."/>
            <person name="Li D."/>
            <person name="Tang Q."/>
            <person name="Xiao L."/>
            <person name="Rajput S."/>
            <person name="Deng P."/>
            <person name="Jia W."/>
            <person name="Huang R."/>
            <person name="Zhang M."/>
            <person name="Sun Y."/>
            <person name="Hu J."/>
            <person name="Fu X."/>
            <person name="Schnable P.S."/>
            <person name="Li F."/>
            <person name="Zhang H."/>
            <person name="Feng B."/>
            <person name="Zhu X."/>
            <person name="Liu R."/>
            <person name="Schnable J.C."/>
            <person name="Zhu J.-K."/>
            <person name="Zhang H."/>
        </authorList>
    </citation>
    <scope>NUCLEOTIDE SEQUENCE [LARGE SCALE GENOMIC DNA]</scope>
</reference>
<evidence type="ECO:0000313" key="2">
    <source>
        <dbReference type="EMBL" id="RLN40472.1"/>
    </source>
</evidence>
<dbReference type="PANTHER" id="PTHR47993">
    <property type="entry name" value="OS09G0372900 PROTEIN-RELATED"/>
    <property type="match status" value="1"/>
</dbReference>
<dbReference type="NCBIfam" id="TIGR01640">
    <property type="entry name" value="F_box_assoc_1"/>
    <property type="match status" value="1"/>
</dbReference>
<keyword evidence="3" id="KW-1185">Reference proteome</keyword>
<protein>
    <recommendedName>
        <fullName evidence="1">F-box associated beta-propeller type 3 domain-containing protein</fullName>
    </recommendedName>
</protein>
<organism evidence="2 3">
    <name type="scientific">Panicum miliaceum</name>
    <name type="common">Proso millet</name>
    <name type="synonym">Broomcorn millet</name>
    <dbReference type="NCBI Taxonomy" id="4540"/>
    <lineage>
        <taxon>Eukaryota</taxon>
        <taxon>Viridiplantae</taxon>
        <taxon>Streptophyta</taxon>
        <taxon>Embryophyta</taxon>
        <taxon>Tracheophyta</taxon>
        <taxon>Spermatophyta</taxon>
        <taxon>Magnoliopsida</taxon>
        <taxon>Liliopsida</taxon>
        <taxon>Poales</taxon>
        <taxon>Poaceae</taxon>
        <taxon>PACMAD clade</taxon>
        <taxon>Panicoideae</taxon>
        <taxon>Panicodae</taxon>
        <taxon>Paniceae</taxon>
        <taxon>Panicinae</taxon>
        <taxon>Panicum</taxon>
        <taxon>Panicum sect. Panicum</taxon>
    </lineage>
</organism>
<dbReference type="InterPro" id="IPR017451">
    <property type="entry name" value="F-box-assoc_interact_dom"/>
</dbReference>
<name>A0A3L6TJF5_PANMI</name>
<dbReference type="AlphaFoldDB" id="A0A3L6TJF5"/>
<gene>
    <name evidence="2" type="ORF">C2845_PM01G39390</name>
</gene>
<evidence type="ECO:0000259" key="1">
    <source>
        <dbReference type="Pfam" id="PF08268"/>
    </source>
</evidence>
<dbReference type="Proteomes" id="UP000275267">
    <property type="component" value="Unassembled WGS sequence"/>
</dbReference>
<dbReference type="Pfam" id="PF08268">
    <property type="entry name" value="FBA_3"/>
    <property type="match status" value="1"/>
</dbReference>
<dbReference type="PANTHER" id="PTHR47993:SF358">
    <property type="entry name" value="OS02G0630200 PROTEIN"/>
    <property type="match status" value="1"/>
</dbReference>
<accession>A0A3L6TJF5</accession>
<evidence type="ECO:0000313" key="3">
    <source>
        <dbReference type="Proteomes" id="UP000275267"/>
    </source>
</evidence>
<sequence length="302" mass="32991">MFMNNSLFRGEFVTLETLAGMSCPPPLTGDRSIAFCSNPCHGLNLVTCGGRHYVCNSITGSYQCILSSTANGIVVGAGHIGLGYDPVAEKHMLVRLAYGENHSECKVRYVGDYSWHAVDSPPPRQVDSAAAPVFANGRLYWMADSKTEPRSPRCEIMAFDVLTASFEVLQGPPCGDLVDDGGERAVSVLERRGELRVARSNRDANWIEVWAMKDRAMWSLYHIELERFSPEYMSPETTALAVDPEDGRILLSTGRVLGYNDASTAAVETIHRLGSVPFGDGIGSGYKFTPALCHESLVCPFD</sequence>
<feature type="domain" description="F-box associated beta-propeller type 3" evidence="1">
    <location>
        <begin position="32"/>
        <end position="231"/>
    </location>
</feature>
<dbReference type="InterPro" id="IPR013187">
    <property type="entry name" value="F-box-assoc_dom_typ3"/>
</dbReference>
<proteinExistence type="predicted"/>
<dbReference type="InterPro" id="IPR050233">
    <property type="entry name" value="A_thaliana_F-box"/>
</dbReference>
<comment type="caution">
    <text evidence="2">The sequence shown here is derived from an EMBL/GenBank/DDBJ whole genome shotgun (WGS) entry which is preliminary data.</text>
</comment>
<dbReference type="OrthoDB" id="718390at2759"/>
<dbReference type="EMBL" id="PQIB02000001">
    <property type="protein sequence ID" value="RLN40472.1"/>
    <property type="molecule type" value="Genomic_DNA"/>
</dbReference>